<accession>A0ACC1BIJ1</accession>
<name>A0ACC1BIJ1_9ROSI</name>
<sequence>MDKTIKLFGFASFKPAKEVKEFVERFTGKGTVSDVVEVGQNKGSRAYAIVEFTTMEAAELIIFKADKRVIWYENSYLQAWYLDRDSNSPQHRIDNATLNFGCQISEEKFFVLWSQKNVSVKFDSYLRNFSFFLSYDSVDYKLEVSYETILQIELKRPRGQSMKFLVIQLYGSPLIYERHIYWDRTIDFTPSSCIGQSSAMCLELPGRGHVPKVLKDFFFYKESPGKFSLQEGSTFSCNSDIVPILSPPQGIDLPFRILFKISSLIQHGCIPGPALDIKFFRFVSGIDIAFIEHALEKLLNLRECCYDPVSWLKDQYRNYSKSKPVLGSPTVALDDGLVYVHKVLVTPTKIYFYGPEVSLSNRVLRSYSDDIDNFLRVSFVDEDMGKLFSTVLSPRTSEERRTGIYKRILSILRNGIVIGDKKFETLAFSNSQVRENTLWMFASRPGLTAADIRESLGDFRKMKNVAEYAARLGQSLSASRVAVHVDRKDTESIPDVKDERNGIKYVFSDGIGKISSELAQEVAKKCGFTSDTPSAFQIRYGGFKGVVAIDPYSPVKLSLRPSMFKYESDSTSLDILENSKYQSYFLNRQLITLLSTLGIKDDVFERKQREAIAQLDAILTDPSRAIEALGLMSSGESANVLKEMLKCDYRPDAEPFLSLMLQTFRASSLQDLRTKARIFLPKGRNMMGTLDETKTLEYGQVFIQYSHSRCSQFSDSSSPQPRGHESGQRSVCEGEVVVAKNPCLHPGDIRVLKAVDVPALHHMVDCVVFPAKGER</sequence>
<gene>
    <name evidence="1" type="ORF">Patl1_19777</name>
</gene>
<dbReference type="EMBL" id="CM047900">
    <property type="protein sequence ID" value="KAJ0098754.1"/>
    <property type="molecule type" value="Genomic_DNA"/>
</dbReference>
<comment type="caution">
    <text evidence="1">The sequence shown here is derived from an EMBL/GenBank/DDBJ whole genome shotgun (WGS) entry which is preliminary data.</text>
</comment>
<protein>
    <submittedName>
        <fullName evidence="1">Uncharacterized protein</fullName>
    </submittedName>
</protein>
<evidence type="ECO:0000313" key="1">
    <source>
        <dbReference type="EMBL" id="KAJ0098754.1"/>
    </source>
</evidence>
<keyword evidence="2" id="KW-1185">Reference proteome</keyword>
<organism evidence="1 2">
    <name type="scientific">Pistacia atlantica</name>
    <dbReference type="NCBI Taxonomy" id="434234"/>
    <lineage>
        <taxon>Eukaryota</taxon>
        <taxon>Viridiplantae</taxon>
        <taxon>Streptophyta</taxon>
        <taxon>Embryophyta</taxon>
        <taxon>Tracheophyta</taxon>
        <taxon>Spermatophyta</taxon>
        <taxon>Magnoliopsida</taxon>
        <taxon>eudicotyledons</taxon>
        <taxon>Gunneridae</taxon>
        <taxon>Pentapetalae</taxon>
        <taxon>rosids</taxon>
        <taxon>malvids</taxon>
        <taxon>Sapindales</taxon>
        <taxon>Anacardiaceae</taxon>
        <taxon>Pistacia</taxon>
    </lineage>
</organism>
<reference evidence="2" key="1">
    <citation type="journal article" date="2023" name="G3 (Bethesda)">
        <title>Genome assembly and association tests identify interacting loci associated with vigor, precocity, and sex in interspecific pistachio rootstocks.</title>
        <authorList>
            <person name="Palmer W."/>
            <person name="Jacygrad E."/>
            <person name="Sagayaradj S."/>
            <person name="Cavanaugh K."/>
            <person name="Han R."/>
            <person name="Bertier L."/>
            <person name="Beede B."/>
            <person name="Kafkas S."/>
            <person name="Golino D."/>
            <person name="Preece J."/>
            <person name="Michelmore R."/>
        </authorList>
    </citation>
    <scope>NUCLEOTIDE SEQUENCE [LARGE SCALE GENOMIC DNA]</scope>
</reference>
<dbReference type="Proteomes" id="UP001164250">
    <property type="component" value="Chromosome 4"/>
</dbReference>
<proteinExistence type="predicted"/>
<evidence type="ECO:0000313" key="2">
    <source>
        <dbReference type="Proteomes" id="UP001164250"/>
    </source>
</evidence>